<dbReference type="AlphaFoldDB" id="M7ZFZ0"/>
<feature type="compositionally biased region" description="Basic and acidic residues" evidence="1">
    <location>
        <begin position="290"/>
        <end position="300"/>
    </location>
</feature>
<gene>
    <name evidence="2" type="ORF">TRIUR3_32345</name>
</gene>
<proteinExistence type="predicted"/>
<evidence type="ECO:0000256" key="1">
    <source>
        <dbReference type="SAM" id="MobiDB-lite"/>
    </source>
</evidence>
<evidence type="ECO:0000313" key="2">
    <source>
        <dbReference type="EMBL" id="EMS58992.1"/>
    </source>
</evidence>
<sequence>MAKVVEVMVHAMVVELDTCVTWVFGDGAVHGSEWYLLLQTCRFGLGVGVHGKRSGTMRRSSRVLPKSTGPFDLAIPKRSSVVELGGLDDRRDKRHGSTARKEQMMEAVAADATEQNSEHGQSGHGCGLTCPAGAAASSAGPGRRRGDIGGSRVQRVAPVTILQGRAQRSTCYCSMQGTGVGEVEVARKQGLRRGRASAVEVEEALGAEQITTAARCGCRRMCSWPETAGGGSPGSQDGGVAVAMDGWRGRRWKGKLAPGRCEWPPAAPDQGGGGSRTPDRGGVRDGVSGWRREQGKETRQRMRGSGRWGLQGRWGLSAASWLDAWGRACGGGVGRERGREVEIGRGGWGIGSGEARVRSGLGLGPNGPA</sequence>
<feature type="region of interest" description="Disordered" evidence="1">
    <location>
        <begin position="254"/>
        <end position="306"/>
    </location>
</feature>
<name>M7ZFZ0_TRIUA</name>
<protein>
    <submittedName>
        <fullName evidence="2">Uncharacterized protein</fullName>
    </submittedName>
</protein>
<reference evidence="2" key="1">
    <citation type="journal article" date="2013" name="Nature">
        <title>Draft genome of the wheat A-genome progenitor Triticum urartu.</title>
        <authorList>
            <person name="Ling H.Q."/>
            <person name="Zhao S."/>
            <person name="Liu D."/>
            <person name="Wang J."/>
            <person name="Sun H."/>
            <person name="Zhang C."/>
            <person name="Fan H."/>
            <person name="Li D."/>
            <person name="Dong L."/>
            <person name="Tao Y."/>
            <person name="Gao C."/>
            <person name="Wu H."/>
            <person name="Li Y."/>
            <person name="Cui Y."/>
            <person name="Guo X."/>
            <person name="Zheng S."/>
            <person name="Wang B."/>
            <person name="Yu K."/>
            <person name="Liang Q."/>
            <person name="Yang W."/>
            <person name="Lou X."/>
            <person name="Chen J."/>
            <person name="Feng M."/>
            <person name="Jian J."/>
            <person name="Zhang X."/>
            <person name="Luo G."/>
            <person name="Jiang Y."/>
            <person name="Liu J."/>
            <person name="Wang Z."/>
            <person name="Sha Y."/>
            <person name="Zhang B."/>
            <person name="Wu H."/>
            <person name="Tang D."/>
            <person name="Shen Q."/>
            <person name="Xue P."/>
            <person name="Zou S."/>
            <person name="Wang X."/>
            <person name="Liu X."/>
            <person name="Wang F."/>
            <person name="Yang Y."/>
            <person name="An X."/>
            <person name="Dong Z."/>
            <person name="Zhang K."/>
            <person name="Zhang X."/>
            <person name="Luo M.C."/>
            <person name="Dvorak J."/>
            <person name="Tong Y."/>
            <person name="Wang J."/>
            <person name="Yang H."/>
            <person name="Li Z."/>
            <person name="Wang D."/>
            <person name="Zhang A."/>
            <person name="Wang J."/>
        </authorList>
    </citation>
    <scope>NUCLEOTIDE SEQUENCE</scope>
</reference>
<organism evidence="2">
    <name type="scientific">Triticum urartu</name>
    <name type="common">Red wild einkorn</name>
    <name type="synonym">Crithodium urartu</name>
    <dbReference type="NCBI Taxonomy" id="4572"/>
    <lineage>
        <taxon>Eukaryota</taxon>
        <taxon>Viridiplantae</taxon>
        <taxon>Streptophyta</taxon>
        <taxon>Embryophyta</taxon>
        <taxon>Tracheophyta</taxon>
        <taxon>Spermatophyta</taxon>
        <taxon>Magnoliopsida</taxon>
        <taxon>Liliopsida</taxon>
        <taxon>Poales</taxon>
        <taxon>Poaceae</taxon>
        <taxon>BOP clade</taxon>
        <taxon>Pooideae</taxon>
        <taxon>Triticodae</taxon>
        <taxon>Triticeae</taxon>
        <taxon>Triticinae</taxon>
        <taxon>Triticum</taxon>
    </lineage>
</organism>
<accession>M7ZFZ0</accession>
<dbReference type="EMBL" id="KD126171">
    <property type="protein sequence ID" value="EMS58992.1"/>
    <property type="molecule type" value="Genomic_DNA"/>
</dbReference>